<dbReference type="CDD" id="cd21037">
    <property type="entry name" value="MLKL_NTD"/>
    <property type="match status" value="1"/>
</dbReference>
<dbReference type="InterPro" id="IPR011009">
    <property type="entry name" value="Kinase-like_dom_sf"/>
</dbReference>
<protein>
    <recommendedName>
        <fullName evidence="4">Protein kinase domain-containing protein</fullName>
    </recommendedName>
</protein>
<reference evidence="2 3" key="1">
    <citation type="journal article" date="2016" name="Mol. Biol. Evol.">
        <title>Comparative Genomics of Early-Diverging Mushroom-Forming Fungi Provides Insights into the Origins of Lignocellulose Decay Capabilities.</title>
        <authorList>
            <person name="Nagy L.G."/>
            <person name="Riley R."/>
            <person name="Tritt A."/>
            <person name="Adam C."/>
            <person name="Daum C."/>
            <person name="Floudas D."/>
            <person name="Sun H."/>
            <person name="Yadav J.S."/>
            <person name="Pangilinan J."/>
            <person name="Larsson K.H."/>
            <person name="Matsuura K."/>
            <person name="Barry K."/>
            <person name="Labutti K."/>
            <person name="Kuo R."/>
            <person name="Ohm R.A."/>
            <person name="Bhattacharya S.S."/>
            <person name="Shirouzu T."/>
            <person name="Yoshinaga Y."/>
            <person name="Martin F.M."/>
            <person name="Grigoriev I.V."/>
            <person name="Hibbett D.S."/>
        </authorList>
    </citation>
    <scope>NUCLEOTIDE SEQUENCE [LARGE SCALE GENOMIC DNA]</scope>
    <source>
        <strain evidence="2 3">HHB12029</strain>
    </source>
</reference>
<feature type="compositionally biased region" description="Polar residues" evidence="1">
    <location>
        <begin position="448"/>
        <end position="459"/>
    </location>
</feature>
<dbReference type="OrthoDB" id="3319207at2759"/>
<dbReference type="AlphaFoldDB" id="A0A165EST2"/>
<name>A0A165EST2_EXIGL</name>
<dbReference type="SUPFAM" id="SSF56112">
    <property type="entry name" value="Protein kinase-like (PK-like)"/>
    <property type="match status" value="1"/>
</dbReference>
<evidence type="ECO:0000313" key="2">
    <source>
        <dbReference type="EMBL" id="KZV87597.1"/>
    </source>
</evidence>
<dbReference type="GO" id="GO:0007166">
    <property type="term" value="P:cell surface receptor signaling pathway"/>
    <property type="evidence" value="ECO:0007669"/>
    <property type="project" value="InterPro"/>
</dbReference>
<dbReference type="EMBL" id="KV426121">
    <property type="protein sequence ID" value="KZV87597.1"/>
    <property type="molecule type" value="Genomic_DNA"/>
</dbReference>
<evidence type="ECO:0000256" key="1">
    <source>
        <dbReference type="SAM" id="MobiDB-lite"/>
    </source>
</evidence>
<gene>
    <name evidence="2" type="ORF">EXIGLDRAFT_200306</name>
</gene>
<organism evidence="2 3">
    <name type="scientific">Exidia glandulosa HHB12029</name>
    <dbReference type="NCBI Taxonomy" id="1314781"/>
    <lineage>
        <taxon>Eukaryota</taxon>
        <taxon>Fungi</taxon>
        <taxon>Dikarya</taxon>
        <taxon>Basidiomycota</taxon>
        <taxon>Agaricomycotina</taxon>
        <taxon>Agaricomycetes</taxon>
        <taxon>Auriculariales</taxon>
        <taxon>Exidiaceae</taxon>
        <taxon>Exidia</taxon>
    </lineage>
</organism>
<dbReference type="InterPro" id="IPR059179">
    <property type="entry name" value="MLKL-like_MCAfunc"/>
</dbReference>
<evidence type="ECO:0000313" key="3">
    <source>
        <dbReference type="Proteomes" id="UP000077266"/>
    </source>
</evidence>
<dbReference type="InterPro" id="IPR036537">
    <property type="entry name" value="Adaptor_Cbl_N_dom_sf"/>
</dbReference>
<dbReference type="InParanoid" id="A0A165EST2"/>
<accession>A0A165EST2</accession>
<keyword evidence="3" id="KW-1185">Reference proteome</keyword>
<proteinExistence type="predicted"/>
<feature type="region of interest" description="Disordered" evidence="1">
    <location>
        <begin position="448"/>
        <end position="479"/>
    </location>
</feature>
<dbReference type="Gene3D" id="1.20.930.20">
    <property type="entry name" value="Adaptor protein Cbl, N-terminal domain"/>
    <property type="match status" value="1"/>
</dbReference>
<evidence type="ECO:0008006" key="4">
    <source>
        <dbReference type="Google" id="ProtNLM"/>
    </source>
</evidence>
<sequence>MWTSRAHRPTRKSSRQSPELGGVSLALKIAREATSDVPVVRQIFGVAVNIVELAERAERNQDRMRMLAEKVATLAQLVNKVASGRMVDSDSQLFDLLRRLTHVFQKVEAFMSQETNAKPNALKKLYRSLFVLPRQMEELANEVETEIYGFTIAALADMRLYLEEACQHDGQFRRLREYEVQKLGVILERKTDYGTVIVAKARVDGVSDLMVVKYLKETTRTSPTSNAWTGSGENLLATISTLEMAHPNVAQFYGRCVQNGRTRFVVMRTGVHRAYQYLSAGWDNHIGRYQEFYRVQIFVLAALAHLEGIGVGWLPTSSESILVDDHGRPSIGAFDDLVSLEKCSQIRDARIVVRTFDDLGVRLNSMHLHYKELEPRPGSGAKDNGDTFKVWMERITSHVPMLHQVWTRLGAEELTVDVSKKEDPLETDLNKMSPAVMSQALNHWNSLSSRQASPDQRQQPGKRVLLDSHHDSKRKHNEDGDEDLLEVEVGSLLVFNMRSWQYYIRRGLVVSLYYRTETAAIHEFYVIEFPEAVTADLFAILEITDDSVEVSTSRAYHCYRLFDGARKVPRSVPQGEDLVHGTLLH</sequence>
<dbReference type="Proteomes" id="UP000077266">
    <property type="component" value="Unassembled WGS sequence"/>
</dbReference>